<evidence type="ECO:0000313" key="2">
    <source>
        <dbReference type="Proteomes" id="UP000199002"/>
    </source>
</evidence>
<accession>A0A1H4BMS2</accession>
<dbReference type="GeneID" id="34232270"/>
<dbReference type="AlphaFoldDB" id="A0A1H4BMS2"/>
<dbReference type="RefSeq" id="WP_026434562.1">
    <property type="nucleotide sequence ID" value="NZ_CAXIQL010000061.1"/>
</dbReference>
<dbReference type="Proteomes" id="UP000199002">
    <property type="component" value="Unassembled WGS sequence"/>
</dbReference>
<reference evidence="2" key="1">
    <citation type="submission" date="2016-10" db="EMBL/GenBank/DDBJ databases">
        <authorList>
            <person name="Varghese N."/>
            <person name="Submissions S."/>
        </authorList>
    </citation>
    <scope>NUCLEOTIDE SEQUENCE [LARGE SCALE GENOMIC DNA]</scope>
    <source>
        <strain evidence="2">DSM 25157</strain>
    </source>
</reference>
<proteinExistence type="predicted"/>
<evidence type="ECO:0000313" key="1">
    <source>
        <dbReference type="EMBL" id="SEA49416.1"/>
    </source>
</evidence>
<organism evidence="1 2">
    <name type="scientific">Acidovorax soli</name>
    <dbReference type="NCBI Taxonomy" id="592050"/>
    <lineage>
        <taxon>Bacteria</taxon>
        <taxon>Pseudomonadati</taxon>
        <taxon>Pseudomonadota</taxon>
        <taxon>Betaproteobacteria</taxon>
        <taxon>Burkholderiales</taxon>
        <taxon>Comamonadaceae</taxon>
        <taxon>Acidovorax</taxon>
    </lineage>
</organism>
<gene>
    <name evidence="1" type="ORF">SAMN05421875_11528</name>
</gene>
<dbReference type="EMBL" id="FNQJ01000015">
    <property type="protein sequence ID" value="SEA49416.1"/>
    <property type="molecule type" value="Genomic_DNA"/>
</dbReference>
<name>A0A1H4BMS2_9BURK</name>
<keyword evidence="2" id="KW-1185">Reference proteome</keyword>
<protein>
    <submittedName>
        <fullName evidence="1">Uncharacterized protein</fullName>
    </submittedName>
</protein>
<sequence>MTNTYHAAHFDPTVDEIDVLKRLEMGELITQDGALREHLSGRLLEWGLISKNAGGEMAITPSGRQLIRRQDN</sequence>
<dbReference type="STRING" id="592050.SAMN05421875_11528"/>